<evidence type="ECO:0000256" key="8">
    <source>
        <dbReference type="SAM" id="Phobius"/>
    </source>
</evidence>
<evidence type="ECO:0000256" key="4">
    <source>
        <dbReference type="ARBA" id="ARBA00022475"/>
    </source>
</evidence>
<organism evidence="9 10">
    <name type="scientific">Paraeggerthella hongkongensis</name>
    <dbReference type="NCBI Taxonomy" id="230658"/>
    <lineage>
        <taxon>Bacteria</taxon>
        <taxon>Bacillati</taxon>
        <taxon>Actinomycetota</taxon>
        <taxon>Coriobacteriia</taxon>
        <taxon>Eggerthellales</taxon>
        <taxon>Eggerthellaceae</taxon>
        <taxon>Paraeggerthella</taxon>
    </lineage>
</organism>
<comment type="similarity">
    <text evidence="2">Belongs to the binding-protein-dependent transport system permease family. FecCD subfamily.</text>
</comment>
<protein>
    <submittedName>
        <fullName evidence="9">Iron ABC transporter permease</fullName>
    </submittedName>
</protein>
<reference evidence="10" key="1">
    <citation type="submission" date="2018-05" db="EMBL/GenBank/DDBJ databases">
        <title>Genome Sequencing of selected type strains of the family Eggerthellaceae.</title>
        <authorList>
            <person name="Danylec N."/>
            <person name="Stoll D.A."/>
            <person name="Doetsch A."/>
            <person name="Huch M."/>
        </authorList>
    </citation>
    <scope>NUCLEOTIDE SEQUENCE [LARGE SCALE GENOMIC DNA]</scope>
    <source>
        <strain evidence="10">DSM 16106</strain>
    </source>
</reference>
<keyword evidence="4" id="KW-1003">Cell membrane</keyword>
<keyword evidence="5 8" id="KW-0812">Transmembrane</keyword>
<dbReference type="Pfam" id="PF01032">
    <property type="entry name" value="FecCD"/>
    <property type="match status" value="1"/>
</dbReference>
<dbReference type="PANTHER" id="PTHR30472:SF70">
    <property type="entry name" value="MOLYBDATE IMPORT SYSTEM PERMEASE PROTEIN MOLB"/>
    <property type="match status" value="1"/>
</dbReference>
<dbReference type="InterPro" id="IPR000522">
    <property type="entry name" value="ABC_transptr_permease_BtuC"/>
</dbReference>
<dbReference type="FunFam" id="1.10.3470.10:FF:000001">
    <property type="entry name" value="Vitamin B12 ABC transporter permease BtuC"/>
    <property type="match status" value="1"/>
</dbReference>
<accession>A0A3N0B7F3</accession>
<feature type="transmembrane region" description="Helical" evidence="8">
    <location>
        <begin position="298"/>
        <end position="316"/>
    </location>
</feature>
<dbReference type="GO" id="GO:0022857">
    <property type="term" value="F:transmembrane transporter activity"/>
    <property type="evidence" value="ECO:0007669"/>
    <property type="project" value="InterPro"/>
</dbReference>
<evidence type="ECO:0000256" key="2">
    <source>
        <dbReference type="ARBA" id="ARBA00007935"/>
    </source>
</evidence>
<feature type="transmembrane region" description="Helical" evidence="8">
    <location>
        <begin position="173"/>
        <end position="203"/>
    </location>
</feature>
<dbReference type="GO" id="GO:0033214">
    <property type="term" value="P:siderophore-iron import into cell"/>
    <property type="evidence" value="ECO:0007669"/>
    <property type="project" value="TreeGrafter"/>
</dbReference>
<evidence type="ECO:0000256" key="5">
    <source>
        <dbReference type="ARBA" id="ARBA00022692"/>
    </source>
</evidence>
<feature type="transmembrane region" description="Helical" evidence="8">
    <location>
        <begin position="139"/>
        <end position="161"/>
    </location>
</feature>
<comment type="caution">
    <text evidence="9">The sequence shown here is derived from an EMBL/GenBank/DDBJ whole genome shotgun (WGS) entry which is preliminary data.</text>
</comment>
<comment type="subcellular location">
    <subcellularLocation>
        <location evidence="1">Cell membrane</location>
        <topology evidence="1">Multi-pass membrane protein</topology>
    </subcellularLocation>
</comment>
<keyword evidence="10" id="KW-1185">Reference proteome</keyword>
<keyword evidence="6 8" id="KW-1133">Transmembrane helix</keyword>
<dbReference type="InterPro" id="IPR037294">
    <property type="entry name" value="ABC_BtuC-like"/>
</dbReference>
<dbReference type="EMBL" id="QICD01000014">
    <property type="protein sequence ID" value="RNL43114.1"/>
    <property type="molecule type" value="Genomic_DNA"/>
</dbReference>
<dbReference type="PANTHER" id="PTHR30472">
    <property type="entry name" value="FERRIC ENTEROBACTIN TRANSPORT SYSTEM PERMEASE PROTEIN"/>
    <property type="match status" value="1"/>
</dbReference>
<evidence type="ECO:0000256" key="1">
    <source>
        <dbReference type="ARBA" id="ARBA00004651"/>
    </source>
</evidence>
<dbReference type="AlphaFoldDB" id="A0A3N0B7F3"/>
<dbReference type="SUPFAM" id="SSF81345">
    <property type="entry name" value="ABC transporter involved in vitamin B12 uptake, BtuC"/>
    <property type="match status" value="1"/>
</dbReference>
<proteinExistence type="inferred from homology"/>
<dbReference type="Gene3D" id="1.10.3470.10">
    <property type="entry name" value="ABC transporter involved in vitamin B12 uptake, BtuC"/>
    <property type="match status" value="1"/>
</dbReference>
<dbReference type="GO" id="GO:0005886">
    <property type="term" value="C:plasma membrane"/>
    <property type="evidence" value="ECO:0007669"/>
    <property type="project" value="UniProtKB-SubCell"/>
</dbReference>
<evidence type="ECO:0000256" key="6">
    <source>
        <dbReference type="ARBA" id="ARBA00022989"/>
    </source>
</evidence>
<dbReference type="OrthoDB" id="9782305at2"/>
<name>A0A3N0B7F3_9ACTN</name>
<feature type="transmembrane region" description="Helical" evidence="8">
    <location>
        <begin position="229"/>
        <end position="256"/>
    </location>
</feature>
<evidence type="ECO:0000256" key="3">
    <source>
        <dbReference type="ARBA" id="ARBA00022448"/>
    </source>
</evidence>
<evidence type="ECO:0000256" key="7">
    <source>
        <dbReference type="ARBA" id="ARBA00023136"/>
    </source>
</evidence>
<sequence>MQGALIGVLLASAALALCLGRYGIPLDELFSVLAGQPAANETTYTVLFSIRLPRLFMAMIVGAGLSVAGLSLQAIFGNPLVSSDILGVSAAAGFGAALGILLVGDSLAVQAMAILFGFAGIACTYGMSRRRGRSTVLTLVLSGVIVGAVFQALVSLVKFVADPQNTLPAITYWLMGSLAGTSVADVITVGPAIIAGIGVLWCLRWKLNVLSLPEDEAVSLGVNVKRLRLVVIAAATVIAALTVSICGIVTFVGLAVPHFARMLTGNDHKFLLPACVLVGAVFMVLIDTGARAATPAEIPLSILTAIVGAPFFAVLLRRTGGAWSD</sequence>
<evidence type="ECO:0000313" key="10">
    <source>
        <dbReference type="Proteomes" id="UP000278632"/>
    </source>
</evidence>
<keyword evidence="3" id="KW-0813">Transport</keyword>
<feature type="transmembrane region" description="Helical" evidence="8">
    <location>
        <begin position="55"/>
        <end position="76"/>
    </location>
</feature>
<gene>
    <name evidence="9" type="ORF">DMP08_07995</name>
</gene>
<evidence type="ECO:0000313" key="9">
    <source>
        <dbReference type="EMBL" id="RNL43114.1"/>
    </source>
</evidence>
<feature type="transmembrane region" description="Helical" evidence="8">
    <location>
        <begin position="85"/>
        <end position="103"/>
    </location>
</feature>
<feature type="transmembrane region" description="Helical" evidence="8">
    <location>
        <begin position="268"/>
        <end position="286"/>
    </location>
</feature>
<dbReference type="Proteomes" id="UP000278632">
    <property type="component" value="Unassembled WGS sequence"/>
</dbReference>
<feature type="transmembrane region" description="Helical" evidence="8">
    <location>
        <begin position="109"/>
        <end position="127"/>
    </location>
</feature>
<keyword evidence="7 8" id="KW-0472">Membrane</keyword>
<dbReference type="CDD" id="cd06550">
    <property type="entry name" value="TM_ABC_iron-siderophores_like"/>
    <property type="match status" value="1"/>
</dbReference>